<comment type="similarity">
    <text evidence="1">Belongs to the carbon-nitrogen hydrolase superfamily. NIT1/NIT2 family.</text>
</comment>
<dbReference type="Pfam" id="PF00795">
    <property type="entry name" value="CN_hydrolase"/>
    <property type="match status" value="1"/>
</dbReference>
<comment type="catalytic activity">
    <reaction evidence="4">
        <text>a monoamide of a dicarboxylate + H2O = a dicarboxylate + NH4(+)</text>
        <dbReference type="Rhea" id="RHEA:11716"/>
        <dbReference type="ChEBI" id="CHEBI:15377"/>
        <dbReference type="ChEBI" id="CHEBI:28938"/>
        <dbReference type="ChEBI" id="CHEBI:28965"/>
        <dbReference type="ChEBI" id="CHEBI:77450"/>
        <dbReference type="EC" id="3.5.1.3"/>
    </reaction>
</comment>
<evidence type="ECO:0000259" key="6">
    <source>
        <dbReference type="PROSITE" id="PS50263"/>
    </source>
</evidence>
<dbReference type="RefSeq" id="WP_252585843.1">
    <property type="nucleotide sequence ID" value="NZ_JAMWYS010000006.1"/>
</dbReference>
<dbReference type="AlphaFoldDB" id="A0A9X2JCB5"/>
<sequence length="273" mass="31311">MSYGLNTYTKIKVKNNLTVTTIQTSLHWENIDANLSMLGQKMLGIKEKTDLIVLPEMFSTGFTMNAAMLAEQTKGKTVRWMAEMAGHMNAVITGSIVVEDQNRFYNRLIWMRPDGSFETYDKRHLFGLGKEDDTYSAGTQKLIVELNGWKICPMICYDLRFPVWARNLKDNPYDLYLIVANWPERRSLHWKTLLPARAVENQSYVVGLNRVGNDGNEIYHSGDSMVIAPDGTVLYQKSHDEDIHSLELSGETLEFVRRAFPFLKDQDGFEIQI</sequence>
<dbReference type="GO" id="GO:0050152">
    <property type="term" value="F:omega-amidase activity"/>
    <property type="evidence" value="ECO:0007669"/>
    <property type="project" value="UniProtKB-EC"/>
</dbReference>
<dbReference type="GO" id="GO:0106008">
    <property type="term" value="F:2-oxoglutaramate amidase activity"/>
    <property type="evidence" value="ECO:0007669"/>
    <property type="project" value="TreeGrafter"/>
</dbReference>
<proteinExistence type="inferred from homology"/>
<dbReference type="InterPro" id="IPR036526">
    <property type="entry name" value="C-N_Hydrolase_sf"/>
</dbReference>
<name>A0A9X2JCB5_9SPHI</name>
<organism evidence="7 8">
    <name type="scientific">Solitalea agri</name>
    <dbReference type="NCBI Taxonomy" id="2953739"/>
    <lineage>
        <taxon>Bacteria</taxon>
        <taxon>Pseudomonadati</taxon>
        <taxon>Bacteroidota</taxon>
        <taxon>Sphingobacteriia</taxon>
        <taxon>Sphingobacteriales</taxon>
        <taxon>Sphingobacteriaceae</taxon>
        <taxon>Solitalea</taxon>
    </lineage>
</organism>
<dbReference type="FunFam" id="3.60.110.10:FF:000004">
    <property type="entry name" value="Carbon-nitrogen hydrolase"/>
    <property type="match status" value="1"/>
</dbReference>
<evidence type="ECO:0000256" key="2">
    <source>
        <dbReference type="ARBA" id="ARBA00022801"/>
    </source>
</evidence>
<dbReference type="Gene3D" id="3.60.110.10">
    <property type="entry name" value="Carbon-nitrogen hydrolase"/>
    <property type="match status" value="1"/>
</dbReference>
<dbReference type="PANTHER" id="PTHR47799">
    <property type="entry name" value="OMEGA-AMIDASE YAFV"/>
    <property type="match status" value="1"/>
</dbReference>
<dbReference type="InterPro" id="IPR003010">
    <property type="entry name" value="C-N_Hydrolase"/>
</dbReference>
<keyword evidence="2" id="KW-0378">Hydrolase</keyword>
<evidence type="ECO:0000256" key="3">
    <source>
        <dbReference type="ARBA" id="ARBA00039118"/>
    </source>
</evidence>
<comment type="caution">
    <text evidence="7">The sequence shown here is derived from an EMBL/GenBank/DDBJ whole genome shotgun (WGS) entry which is preliminary data.</text>
</comment>
<dbReference type="PROSITE" id="PS50263">
    <property type="entry name" value="CN_HYDROLASE"/>
    <property type="match status" value="1"/>
</dbReference>
<dbReference type="NCBIfam" id="NF007757">
    <property type="entry name" value="PRK10438.1"/>
    <property type="match status" value="1"/>
</dbReference>
<evidence type="ECO:0000256" key="5">
    <source>
        <dbReference type="ARBA" id="ARBA00072139"/>
    </source>
</evidence>
<evidence type="ECO:0000313" key="7">
    <source>
        <dbReference type="EMBL" id="MCO4291610.1"/>
    </source>
</evidence>
<dbReference type="SUPFAM" id="SSF56317">
    <property type="entry name" value="Carbon-nitrogen hydrolase"/>
    <property type="match status" value="1"/>
</dbReference>
<dbReference type="PANTHER" id="PTHR47799:SF1">
    <property type="entry name" value="OMEGA-AMIDASE YAFV"/>
    <property type="match status" value="1"/>
</dbReference>
<dbReference type="Proteomes" id="UP001155182">
    <property type="component" value="Unassembled WGS sequence"/>
</dbReference>
<reference evidence="7" key="1">
    <citation type="submission" date="2022-06" db="EMBL/GenBank/DDBJ databases">
        <title>Solitalea sp. MAHUQ-68 isolated from rhizospheric soil.</title>
        <authorList>
            <person name="Huq M.A."/>
        </authorList>
    </citation>
    <scope>NUCLEOTIDE SEQUENCE</scope>
    <source>
        <strain evidence="7">MAHUQ-68</strain>
    </source>
</reference>
<dbReference type="EMBL" id="JAMWYS010000006">
    <property type="protein sequence ID" value="MCO4291610.1"/>
    <property type="molecule type" value="Genomic_DNA"/>
</dbReference>
<accession>A0A9X2JCB5</accession>
<evidence type="ECO:0000256" key="4">
    <source>
        <dbReference type="ARBA" id="ARBA00052904"/>
    </source>
</evidence>
<dbReference type="CDD" id="cd07575">
    <property type="entry name" value="Xc-1258_like"/>
    <property type="match status" value="1"/>
</dbReference>
<protein>
    <recommendedName>
        <fullName evidence="5">Omega-amidase YafV</fullName>
        <ecNumber evidence="3">3.5.1.3</ecNumber>
    </recommendedName>
</protein>
<gene>
    <name evidence="7" type="ORF">NF867_01865</name>
</gene>
<keyword evidence="8" id="KW-1185">Reference proteome</keyword>
<dbReference type="InterPro" id="IPR052737">
    <property type="entry name" value="Omega-amidase_YafV"/>
</dbReference>
<evidence type="ECO:0000256" key="1">
    <source>
        <dbReference type="ARBA" id="ARBA00010613"/>
    </source>
</evidence>
<feature type="domain" description="CN hydrolase" evidence="6">
    <location>
        <begin position="17"/>
        <end position="250"/>
    </location>
</feature>
<dbReference type="EC" id="3.5.1.3" evidence="3"/>
<evidence type="ECO:0000313" key="8">
    <source>
        <dbReference type="Proteomes" id="UP001155182"/>
    </source>
</evidence>